<keyword evidence="2" id="KW-0812">Transmembrane</keyword>
<sequence>MIKRHHTSLLELKYVLYFILIICFFPLRAQISPGKLSNPHKQLEGISNCTQCHDLGDQISEAKCLNCHIKLKSRISSNKGFHASQEVKQKNCISCHSEHHGLKFEMIRFDKKIFNHNSTGYELKGKHKTIDCRNCHKPDFIQDPEIKKNQTTYLGLDPKCLTCHADYHQKTLSNDCIKCHNFNQFKPASEFNHSRTDFPLTGAHLKVTCIECHKKEIRNNVSFQKFASIDFQTCHSCHKDPHDNKFGTNCKACHTDESFHKIKPTPQFNHNLTGFKLEGRHKSIDCRKCHDNRAGTSGMFKEFEKISKLECISCHKDIHEGKFETDCKKCHNQESFRANKNMDQFNHNLTNFPLEGKHQSLDCKKCHKTKMTDPLPHEFCNQCHTDYHRGEFAQHKIYNDCSSCHTVQNFKGTTFSIEQHQQSAFPLNGAHLATACNACHQKDGKWNFRNIGKQCIDCHEDFHKGYIDPSFYVPNQCLNCHEEESWNEVHFDHSKTSFPLLGKHLETQCNKCHFTQELNKPIVQNFKEKPKECNTCHKNPHGNQFSENNITDCNRCHGFDDWKASKFNHNNSRFPLKGEHIVVTCDKCHKAEALDIKIILYKNGMLECKDCHK</sequence>
<comment type="caution">
    <text evidence="3">The sequence shown here is derived from an EMBL/GenBank/DDBJ whole genome shotgun (WGS) entry which is preliminary data.</text>
</comment>
<reference evidence="3 4" key="1">
    <citation type="submission" date="2020-10" db="EMBL/GenBank/DDBJ databases">
        <title>Connecting structure to function with the recovery of over 1000 high-quality activated sludge metagenome-assembled genomes encoding full-length rRNA genes using long-read sequencing.</title>
        <authorList>
            <person name="Singleton C.M."/>
            <person name="Petriglieri F."/>
            <person name="Kristensen J.M."/>
            <person name="Kirkegaard R.H."/>
            <person name="Michaelsen T.Y."/>
            <person name="Andersen M.H."/>
            <person name="Karst S.M."/>
            <person name="Dueholm M.S."/>
            <person name="Nielsen P.H."/>
            <person name="Albertsen M."/>
        </authorList>
    </citation>
    <scope>NUCLEOTIDE SEQUENCE [LARGE SCALE GENOMIC DNA]</scope>
    <source>
        <strain evidence="3">Ribe_18-Q3-R11-54_BAT3C.373</strain>
    </source>
</reference>
<proteinExistence type="predicted"/>
<dbReference type="Gene3D" id="3.90.10.10">
    <property type="entry name" value="Cytochrome C3"/>
    <property type="match status" value="6"/>
</dbReference>
<gene>
    <name evidence="3" type="ORF">IPO85_18890</name>
</gene>
<dbReference type="EMBL" id="JADKFW010000021">
    <property type="protein sequence ID" value="MBK9719540.1"/>
    <property type="molecule type" value="Genomic_DNA"/>
</dbReference>
<organism evidence="3 4">
    <name type="scientific">Candidatus Defluviibacterium haderslevense</name>
    <dbReference type="NCBI Taxonomy" id="2981993"/>
    <lineage>
        <taxon>Bacteria</taxon>
        <taxon>Pseudomonadati</taxon>
        <taxon>Bacteroidota</taxon>
        <taxon>Saprospiria</taxon>
        <taxon>Saprospirales</taxon>
        <taxon>Saprospiraceae</taxon>
        <taxon>Candidatus Defluviibacterium</taxon>
    </lineage>
</organism>
<evidence type="ECO:0000313" key="4">
    <source>
        <dbReference type="Proteomes" id="UP000808349"/>
    </source>
</evidence>
<keyword evidence="2" id="KW-1133">Transmembrane helix</keyword>
<name>A0A9D7SDB0_9BACT</name>
<accession>A0A9D7SDB0</accession>
<dbReference type="CDD" id="cd08168">
    <property type="entry name" value="Cytochrom_C3"/>
    <property type="match status" value="1"/>
</dbReference>
<dbReference type="InterPro" id="IPR051829">
    <property type="entry name" value="Multiheme_Cytochr_ET"/>
</dbReference>
<evidence type="ECO:0000256" key="1">
    <source>
        <dbReference type="ARBA" id="ARBA00022729"/>
    </source>
</evidence>
<keyword evidence="1" id="KW-0732">Signal</keyword>
<dbReference type="PANTHER" id="PTHR35038">
    <property type="entry name" value="DISSIMILATORY SULFITE REDUCTASE SIRA"/>
    <property type="match status" value="1"/>
</dbReference>
<dbReference type="Proteomes" id="UP000808349">
    <property type="component" value="Unassembled WGS sequence"/>
</dbReference>
<dbReference type="SUPFAM" id="SSF48695">
    <property type="entry name" value="Multiheme cytochromes"/>
    <property type="match status" value="3"/>
</dbReference>
<evidence type="ECO:0000256" key="2">
    <source>
        <dbReference type="SAM" id="Phobius"/>
    </source>
</evidence>
<evidence type="ECO:0000313" key="3">
    <source>
        <dbReference type="EMBL" id="MBK9719540.1"/>
    </source>
</evidence>
<dbReference type="InterPro" id="IPR036280">
    <property type="entry name" value="Multihaem_cyt_sf"/>
</dbReference>
<protein>
    <submittedName>
        <fullName evidence="3">Cytochrome c family protein</fullName>
    </submittedName>
</protein>
<keyword evidence="2" id="KW-0472">Membrane</keyword>
<dbReference type="AlphaFoldDB" id="A0A9D7SDB0"/>
<feature type="transmembrane region" description="Helical" evidence="2">
    <location>
        <begin position="12"/>
        <end position="31"/>
    </location>
</feature>